<evidence type="ECO:0000259" key="9">
    <source>
        <dbReference type="PROSITE" id="PS51753"/>
    </source>
</evidence>
<dbReference type="STRING" id="287098.SAMN05421665_1001"/>
<keyword evidence="4" id="KW-0807">Transducer</keyword>
<dbReference type="GO" id="GO:0007165">
    <property type="term" value="P:signal transduction"/>
    <property type="evidence" value="ECO:0007669"/>
    <property type="project" value="UniProtKB-KW"/>
</dbReference>
<dbReference type="SMART" id="SM00304">
    <property type="entry name" value="HAMP"/>
    <property type="match status" value="2"/>
</dbReference>
<feature type="domain" description="HBM" evidence="9">
    <location>
        <begin position="45"/>
        <end position="284"/>
    </location>
</feature>
<evidence type="ECO:0000256" key="1">
    <source>
        <dbReference type="ARBA" id="ARBA00004370"/>
    </source>
</evidence>
<gene>
    <name evidence="10" type="ORF">SAMN05421665_1001</name>
</gene>
<feature type="domain" description="Methyl-accepting transducer" evidence="7">
    <location>
        <begin position="438"/>
        <end position="667"/>
    </location>
</feature>
<dbReference type="FunFam" id="1.10.287.950:FF:000001">
    <property type="entry name" value="Methyl-accepting chemotaxis sensory transducer"/>
    <property type="match status" value="1"/>
</dbReference>
<dbReference type="InterPro" id="IPR051310">
    <property type="entry name" value="MCP_chemotaxis"/>
</dbReference>
<keyword evidence="2" id="KW-0145">Chemotaxis</keyword>
<evidence type="ECO:0000256" key="6">
    <source>
        <dbReference type="SAM" id="Phobius"/>
    </source>
</evidence>
<evidence type="ECO:0000313" key="10">
    <source>
        <dbReference type="EMBL" id="SIT79766.1"/>
    </source>
</evidence>
<dbReference type="SMART" id="SM01358">
    <property type="entry name" value="HBM"/>
    <property type="match status" value="1"/>
</dbReference>
<evidence type="ECO:0000256" key="5">
    <source>
        <dbReference type="SAM" id="MobiDB-lite"/>
    </source>
</evidence>
<evidence type="ECO:0000259" key="7">
    <source>
        <dbReference type="PROSITE" id="PS50111"/>
    </source>
</evidence>
<dbReference type="GO" id="GO:0004888">
    <property type="term" value="F:transmembrane signaling receptor activity"/>
    <property type="evidence" value="ECO:0007669"/>
    <property type="project" value="TreeGrafter"/>
</dbReference>
<dbReference type="Gene3D" id="1.10.287.950">
    <property type="entry name" value="Methyl-accepting chemotaxis protein"/>
    <property type="match status" value="1"/>
</dbReference>
<dbReference type="InterPro" id="IPR032255">
    <property type="entry name" value="HBM"/>
</dbReference>
<keyword evidence="11" id="KW-1185">Reference proteome</keyword>
<sequence>MLDSWPISRRVNTGFLIVTLMLVGLAVFSHRTVGALGKVYEEYRQIANQKIAISAFVEDIFEAKQAALQYRITPDPVFREQVSSNIDEVLDGTVFLNSFATAPDRLAAVETILGTARTYQGQFTLMANALETANVVERDFSARSDQLQRETGTAFDLALQSANPALTSAVGRCLQTLYTAILAGKRYLASSDTADLDEFTTEYTTFGNALKRLEALNRQDNITEVVNRIKDLMSGYPEMLNAFSVANADAKNIQNEVLDRIGPEMQERLDDVAAAIADRQSDLGAEGSMIVSQIRAVIPIAGVVATFFALAAAYVIGRWISGAIARLADVTDRLASGDNEVTISGTEHPHELGRMARALLIFRDTQIERIASAAEQAKLRAEQDAVVSTMKRQLAALAAGNLTAEIKEPFAPEYEELRINFNDALTGLHSAMRRVIETSALIGDNATESNIATANLSQRTENQAATLEETAAALDQLTASVRSAAEHAKSVDTSVTKARTEAAKNGEIVAQAVSAMSAIEHSSKQITQVISVIDDIAFQTNLLALNAGVEAARAGESGKGFAVVASEVRALAQRSADAAKEIAGLIENSSRHVAQGTQLVGHAGDALSEIITQVNDIASMTSQIATSAEEQAIGLSEINVGVNQLDQVTQQNAAMVQDSITRGDALATETSKLNALIGKFKMTSQRMTPAVPADTADALRDAIARTHKPAHTMPRPTSHVAAEPAWQDF</sequence>
<dbReference type="OrthoDB" id="369026at2"/>
<keyword evidence="6" id="KW-0472">Membrane</keyword>
<dbReference type="RefSeq" id="WP_076658600.1">
    <property type="nucleotide sequence ID" value="NZ_FTPR01000001.1"/>
</dbReference>
<dbReference type="PROSITE" id="PS50885">
    <property type="entry name" value="HAMP"/>
    <property type="match status" value="2"/>
</dbReference>
<feature type="region of interest" description="Disordered" evidence="5">
    <location>
        <begin position="708"/>
        <end position="729"/>
    </location>
</feature>
<dbReference type="GO" id="GO:0005886">
    <property type="term" value="C:plasma membrane"/>
    <property type="evidence" value="ECO:0007669"/>
    <property type="project" value="TreeGrafter"/>
</dbReference>
<feature type="domain" description="HAMP" evidence="8">
    <location>
        <begin position="318"/>
        <end position="371"/>
    </location>
</feature>
<dbReference type="SMART" id="SM00283">
    <property type="entry name" value="MA"/>
    <property type="match status" value="1"/>
</dbReference>
<dbReference type="SUPFAM" id="SSF158472">
    <property type="entry name" value="HAMP domain-like"/>
    <property type="match status" value="1"/>
</dbReference>
<dbReference type="GO" id="GO:0006935">
    <property type="term" value="P:chemotaxis"/>
    <property type="evidence" value="ECO:0007669"/>
    <property type="project" value="UniProtKB-KW"/>
</dbReference>
<dbReference type="Pfam" id="PF00672">
    <property type="entry name" value="HAMP"/>
    <property type="match status" value="1"/>
</dbReference>
<accession>A0A1R3WPM3</accession>
<dbReference type="PANTHER" id="PTHR43531">
    <property type="entry name" value="PROTEIN ICFG"/>
    <property type="match status" value="1"/>
</dbReference>
<evidence type="ECO:0000256" key="2">
    <source>
        <dbReference type="ARBA" id="ARBA00022500"/>
    </source>
</evidence>
<dbReference type="Pfam" id="PF00015">
    <property type="entry name" value="MCPsignal"/>
    <property type="match status" value="1"/>
</dbReference>
<feature type="domain" description="HAMP" evidence="8">
    <location>
        <begin position="381"/>
        <end position="433"/>
    </location>
</feature>
<dbReference type="Proteomes" id="UP000186997">
    <property type="component" value="Unassembled WGS sequence"/>
</dbReference>
<dbReference type="PANTHER" id="PTHR43531:SF11">
    <property type="entry name" value="METHYL-ACCEPTING CHEMOTAXIS PROTEIN 3"/>
    <property type="match status" value="1"/>
</dbReference>
<evidence type="ECO:0000313" key="11">
    <source>
        <dbReference type="Proteomes" id="UP000186997"/>
    </source>
</evidence>
<dbReference type="AlphaFoldDB" id="A0A1R3WPM3"/>
<dbReference type="CDD" id="cd11386">
    <property type="entry name" value="MCP_signal"/>
    <property type="match status" value="1"/>
</dbReference>
<evidence type="ECO:0000259" key="8">
    <source>
        <dbReference type="PROSITE" id="PS50885"/>
    </source>
</evidence>
<evidence type="ECO:0000256" key="4">
    <source>
        <dbReference type="PROSITE-ProRule" id="PRU00284"/>
    </source>
</evidence>
<dbReference type="InterPro" id="IPR004089">
    <property type="entry name" value="MCPsignal_dom"/>
</dbReference>
<organism evidence="10 11">
    <name type="scientific">Yoonia rosea</name>
    <dbReference type="NCBI Taxonomy" id="287098"/>
    <lineage>
        <taxon>Bacteria</taxon>
        <taxon>Pseudomonadati</taxon>
        <taxon>Pseudomonadota</taxon>
        <taxon>Alphaproteobacteria</taxon>
        <taxon>Rhodobacterales</taxon>
        <taxon>Paracoccaceae</taxon>
        <taxon>Yoonia</taxon>
    </lineage>
</organism>
<protein>
    <submittedName>
        <fullName evidence="10">Methyl-accepting chemotaxis protein</fullName>
    </submittedName>
</protein>
<dbReference type="InterPro" id="IPR003660">
    <property type="entry name" value="HAMP_dom"/>
</dbReference>
<dbReference type="Gene3D" id="6.10.340.10">
    <property type="match status" value="1"/>
</dbReference>
<feature type="transmembrane region" description="Helical" evidence="6">
    <location>
        <begin position="296"/>
        <end position="316"/>
    </location>
</feature>
<dbReference type="PROSITE" id="PS51753">
    <property type="entry name" value="HBM"/>
    <property type="match status" value="1"/>
</dbReference>
<dbReference type="SUPFAM" id="SSF58104">
    <property type="entry name" value="Methyl-accepting chemotaxis protein (MCP) signaling domain"/>
    <property type="match status" value="1"/>
</dbReference>
<comment type="subcellular location">
    <subcellularLocation>
        <location evidence="1">Membrane</location>
    </subcellularLocation>
</comment>
<keyword evidence="6" id="KW-0812">Transmembrane</keyword>
<name>A0A1R3WPM3_9RHOB</name>
<comment type="similarity">
    <text evidence="3">Belongs to the methyl-accepting chemotaxis (MCP) protein family.</text>
</comment>
<keyword evidence="6" id="KW-1133">Transmembrane helix</keyword>
<reference evidence="11" key="1">
    <citation type="submission" date="2017-01" db="EMBL/GenBank/DDBJ databases">
        <authorList>
            <person name="Varghese N."/>
            <person name="Submissions S."/>
        </authorList>
    </citation>
    <scope>NUCLEOTIDE SEQUENCE [LARGE SCALE GENOMIC DNA]</scope>
    <source>
        <strain evidence="11">DSM 29591</strain>
    </source>
</reference>
<dbReference type="EMBL" id="FTPR01000001">
    <property type="protein sequence ID" value="SIT79766.1"/>
    <property type="molecule type" value="Genomic_DNA"/>
</dbReference>
<evidence type="ECO:0000256" key="3">
    <source>
        <dbReference type="ARBA" id="ARBA00029447"/>
    </source>
</evidence>
<dbReference type="PROSITE" id="PS50111">
    <property type="entry name" value="CHEMOTAXIS_TRANSDUC_2"/>
    <property type="match status" value="1"/>
</dbReference>
<proteinExistence type="inferred from homology"/>